<evidence type="ECO:0000256" key="7">
    <source>
        <dbReference type="ARBA" id="ARBA00022695"/>
    </source>
</evidence>
<accession>A0A0D7EAT3</accession>
<dbReference type="InterPro" id="IPR004013">
    <property type="entry name" value="PHP_dom"/>
</dbReference>
<evidence type="ECO:0000313" key="15">
    <source>
        <dbReference type="Proteomes" id="UP000032515"/>
    </source>
</evidence>
<dbReference type="InterPro" id="IPR004805">
    <property type="entry name" value="DnaE2/DnaE/PolC"/>
</dbReference>
<dbReference type="Pfam" id="PF14579">
    <property type="entry name" value="HHH_6"/>
    <property type="match status" value="1"/>
</dbReference>
<dbReference type="Pfam" id="PF07733">
    <property type="entry name" value="DNA_pol3_alpha"/>
    <property type="match status" value="1"/>
</dbReference>
<dbReference type="NCBIfam" id="NF004226">
    <property type="entry name" value="PRK05673.1"/>
    <property type="match status" value="1"/>
</dbReference>
<keyword evidence="6" id="KW-0808">Transferase</keyword>
<evidence type="ECO:0000256" key="10">
    <source>
        <dbReference type="ARBA" id="ARBA00025611"/>
    </source>
</evidence>
<evidence type="ECO:0000256" key="1">
    <source>
        <dbReference type="ARBA" id="ARBA00004496"/>
    </source>
</evidence>
<dbReference type="GO" id="GO:0008408">
    <property type="term" value="F:3'-5' exonuclease activity"/>
    <property type="evidence" value="ECO:0007669"/>
    <property type="project" value="InterPro"/>
</dbReference>
<dbReference type="Pfam" id="PF17657">
    <property type="entry name" value="DNA_pol3_finger"/>
    <property type="match status" value="1"/>
</dbReference>
<dbReference type="SUPFAM" id="SSF160975">
    <property type="entry name" value="AF1531-like"/>
    <property type="match status" value="1"/>
</dbReference>
<comment type="catalytic activity">
    <reaction evidence="12">
        <text>DNA(n) + a 2'-deoxyribonucleoside 5'-triphosphate = DNA(n+1) + diphosphate</text>
        <dbReference type="Rhea" id="RHEA:22508"/>
        <dbReference type="Rhea" id="RHEA-COMP:17339"/>
        <dbReference type="Rhea" id="RHEA-COMP:17340"/>
        <dbReference type="ChEBI" id="CHEBI:33019"/>
        <dbReference type="ChEBI" id="CHEBI:61560"/>
        <dbReference type="ChEBI" id="CHEBI:173112"/>
        <dbReference type="EC" id="2.7.7.7"/>
    </reaction>
</comment>
<organism evidence="14 15">
    <name type="scientific">Rhodopseudomonas palustris</name>
    <dbReference type="NCBI Taxonomy" id="1076"/>
    <lineage>
        <taxon>Bacteria</taxon>
        <taxon>Pseudomonadati</taxon>
        <taxon>Pseudomonadota</taxon>
        <taxon>Alphaproteobacteria</taxon>
        <taxon>Hyphomicrobiales</taxon>
        <taxon>Nitrobacteraceae</taxon>
        <taxon>Rhodopseudomonas</taxon>
    </lineage>
</organism>
<proteinExistence type="inferred from homology"/>
<dbReference type="InterPro" id="IPR049821">
    <property type="entry name" value="PolIIIA_DnaE1_PHP"/>
</dbReference>
<dbReference type="Proteomes" id="UP000032515">
    <property type="component" value="Unassembled WGS sequence"/>
</dbReference>
<dbReference type="InterPro" id="IPR016195">
    <property type="entry name" value="Pol/histidinol_Pase-like"/>
</dbReference>
<sequence length="967" mass="106041">MTNAGFVHLHVHSAYSLLKGSMKVQRLAELAKADRQPALALTDTDNMFGALEFSEKLAGYGIQPIVGCELAIDFGDQDPNARNALAPARIVLLATRERGYRSLMKLNSRAFLETPIHQAPHIKFEWLQGEAEDVIALTGGPEGPIALALNADQAGLAALRCDRLAQMFGDRLYVELQRHGTDNERRAEAGLIDLAYAKGLPLVATNEPHFAAADDFEAHDALLCIAAGRLVAESDRPQLTPDHRFKTRAEMAVLFADLPEALASTVEIAERCAFRPRTHKPILPRFTVGADSDAAAAASGEVDVLRAQAEEGLRNRLKVHGVSQGMTEEDYRARLAFELDVITRMNYAGYFLIVSDFIKWAKAQGIPVGPGRGSGAGSLVAYVLTITDLDPIRFGLLFERFLNPERVSMPDFDIDFCQDRRGEVITYVQERYGRDQVAQIITFGTLQARGVLRDVGRVLQMPYGQVDKLTKLVPQNPAAPVSLKQAIESEPKLQAFRDEDAVVARAFDIAQRLEGLTRHASTHAAGIVIGDRPLSELVPLYRDPKSDMPVTQFNMKWVEPAGLVKFDFLGLKTLTVLDVAVKLLKQRGVVVDLPTLPLDDATSFQMLAKGDVVGVFQVESQGMRRALVDMRPDRFEDIIALVALYRPGPMANIPTYCARKHGDEEPEYLHPMLEPILKETFGVIIYQEQVMQIAQVMAGYSLGEADLLRRAMGKKIRAEMEKQRAIFVAGAMKNDVTKAQADTIFDLLAKFADYGFNKSHAAAYALVSYQTAYMKAHYPVEFIAASMTLDIHNTDKLSEFRAEAQRLGIKVEPPSVSHSGPTFEVSNGTIYYALAGLKGVGAQAVELIVAAREKGAFTSLADFAARVNPRAINKRVIESLAAAGAFDTLDSNRARVFGGAEAILAACQRGHQAATMGQNDMFGGMADAPTIMLPQIEAWLPAEKLRREYDAIGFFLSGHPLDDYATA</sequence>
<dbReference type="NCBIfam" id="TIGR00594">
    <property type="entry name" value="polc"/>
    <property type="match status" value="1"/>
</dbReference>
<dbReference type="GO" id="GO:0003887">
    <property type="term" value="F:DNA-directed DNA polymerase activity"/>
    <property type="evidence" value="ECO:0007669"/>
    <property type="project" value="UniProtKB-KW"/>
</dbReference>
<comment type="subcellular location">
    <subcellularLocation>
        <location evidence="1">Cytoplasm</location>
    </subcellularLocation>
</comment>
<dbReference type="PANTHER" id="PTHR32294">
    <property type="entry name" value="DNA POLYMERASE III SUBUNIT ALPHA"/>
    <property type="match status" value="1"/>
</dbReference>
<dbReference type="GO" id="GO:0005737">
    <property type="term" value="C:cytoplasm"/>
    <property type="evidence" value="ECO:0007669"/>
    <property type="project" value="UniProtKB-SubCell"/>
</dbReference>
<feature type="domain" description="Polymerase/histidinol phosphatase N-terminal" evidence="13">
    <location>
        <begin position="7"/>
        <end position="74"/>
    </location>
</feature>
<comment type="function">
    <text evidence="10">DNA polymerase III is a complex, multichain enzyme responsible for most of the replicative synthesis in bacteria. This DNA polymerase also exhibits 3' to 5' exonuclease activity. The alpha chain is the DNA polymerase.</text>
</comment>
<evidence type="ECO:0000256" key="8">
    <source>
        <dbReference type="ARBA" id="ARBA00022705"/>
    </source>
</evidence>
<dbReference type="Gene3D" id="1.10.150.870">
    <property type="match status" value="1"/>
</dbReference>
<keyword evidence="9" id="KW-0239">DNA-directed DNA polymerase</keyword>
<protein>
    <recommendedName>
        <fullName evidence="4">DNA polymerase III subunit alpha</fullName>
        <ecNumber evidence="3">2.7.7.7</ecNumber>
    </recommendedName>
</protein>
<evidence type="ECO:0000256" key="4">
    <source>
        <dbReference type="ARBA" id="ARBA00019114"/>
    </source>
</evidence>
<evidence type="ECO:0000256" key="6">
    <source>
        <dbReference type="ARBA" id="ARBA00022679"/>
    </source>
</evidence>
<dbReference type="InterPro" id="IPR040982">
    <property type="entry name" value="DNA_pol3_finger"/>
</dbReference>
<keyword evidence="8" id="KW-0235">DNA replication</keyword>
<dbReference type="EC" id="2.7.7.7" evidence="3"/>
<dbReference type="SUPFAM" id="SSF89550">
    <property type="entry name" value="PHP domain-like"/>
    <property type="match status" value="1"/>
</dbReference>
<dbReference type="AlphaFoldDB" id="A0A0D7EAT3"/>
<dbReference type="CDD" id="cd07433">
    <property type="entry name" value="PHP_PolIIIA_DnaE1"/>
    <property type="match status" value="1"/>
</dbReference>
<keyword evidence="7" id="KW-0548">Nucleotidyltransferase</keyword>
<reference evidence="14 15" key="1">
    <citation type="submission" date="2014-11" db="EMBL/GenBank/DDBJ databases">
        <title>Genomics and ecophysiology of heterotrophic nitrogen fixing bacteria isolated from estuarine surface water.</title>
        <authorList>
            <person name="Bentzon-Tilia M."/>
            <person name="Severin I."/>
            <person name="Hansen L.H."/>
            <person name="Riemann L."/>
        </authorList>
    </citation>
    <scope>NUCLEOTIDE SEQUENCE [LARGE SCALE GENOMIC DNA]</scope>
    <source>
        <strain evidence="14 15">BAL398</strain>
    </source>
</reference>
<dbReference type="InterPro" id="IPR041931">
    <property type="entry name" value="DNA_pol3_alpha_thumb_dom"/>
</dbReference>
<dbReference type="InterPro" id="IPR011708">
    <property type="entry name" value="DNA_pol3_alpha_NTPase_dom"/>
</dbReference>
<evidence type="ECO:0000256" key="12">
    <source>
        <dbReference type="ARBA" id="ARBA00049244"/>
    </source>
</evidence>
<dbReference type="STRING" id="1421013.GCA_000504425_01342"/>
<dbReference type="Gene3D" id="1.10.10.1600">
    <property type="entry name" value="Bacterial DNA polymerase III alpha subunit, thumb domain"/>
    <property type="match status" value="1"/>
</dbReference>
<dbReference type="Gene3D" id="3.20.20.140">
    <property type="entry name" value="Metal-dependent hydrolases"/>
    <property type="match status" value="1"/>
</dbReference>
<comment type="caution">
    <text evidence="14">The sequence shown here is derived from an EMBL/GenBank/DDBJ whole genome shotgun (WGS) entry which is preliminary data.</text>
</comment>
<evidence type="ECO:0000256" key="2">
    <source>
        <dbReference type="ARBA" id="ARBA00009496"/>
    </source>
</evidence>
<dbReference type="Pfam" id="PF02811">
    <property type="entry name" value="PHP"/>
    <property type="match status" value="1"/>
</dbReference>
<dbReference type="RefSeq" id="WP_044416665.1">
    <property type="nucleotide sequence ID" value="NZ_JXXE01000564.1"/>
</dbReference>
<dbReference type="OrthoDB" id="9803237at2"/>
<evidence type="ECO:0000313" key="14">
    <source>
        <dbReference type="EMBL" id="KIZ36682.1"/>
    </source>
</evidence>
<evidence type="ECO:0000259" key="13">
    <source>
        <dbReference type="SMART" id="SM00481"/>
    </source>
</evidence>
<feature type="non-terminal residue" evidence="14">
    <location>
        <position position="967"/>
    </location>
</feature>
<evidence type="ECO:0000256" key="11">
    <source>
        <dbReference type="ARBA" id="ARBA00026073"/>
    </source>
</evidence>
<name>A0A0D7EAT3_RHOPL</name>
<comment type="similarity">
    <text evidence="2">Belongs to the DNA polymerase type-C family. DnaE subfamily.</text>
</comment>
<keyword evidence="5" id="KW-0963">Cytoplasm</keyword>
<comment type="subunit">
    <text evidence="11">DNA polymerase III contains a core (composed of alpha, epsilon and theta chains) that associates with a tau subunit. This core dimerizes to form the POLIII' complex. PolIII' associates with the gamma complex (composed of gamma, delta, delta', psi and chi chains) and with the beta chain to form the complete DNA polymerase III complex.</text>
</comment>
<gene>
    <name evidence="14" type="ORF">OO17_24405</name>
</gene>
<evidence type="ECO:0000256" key="5">
    <source>
        <dbReference type="ARBA" id="ARBA00022490"/>
    </source>
</evidence>
<dbReference type="PANTHER" id="PTHR32294:SF0">
    <property type="entry name" value="DNA POLYMERASE III SUBUNIT ALPHA"/>
    <property type="match status" value="1"/>
</dbReference>
<dbReference type="InterPro" id="IPR003141">
    <property type="entry name" value="Pol/His_phosphatase_N"/>
</dbReference>
<dbReference type="GO" id="GO:0006260">
    <property type="term" value="P:DNA replication"/>
    <property type="evidence" value="ECO:0007669"/>
    <property type="project" value="UniProtKB-KW"/>
</dbReference>
<dbReference type="InterPro" id="IPR029460">
    <property type="entry name" value="DNAPol_HHH"/>
</dbReference>
<dbReference type="EMBL" id="JXXE01000564">
    <property type="protein sequence ID" value="KIZ36682.1"/>
    <property type="molecule type" value="Genomic_DNA"/>
</dbReference>
<dbReference type="SMART" id="SM00481">
    <property type="entry name" value="POLIIIAc"/>
    <property type="match status" value="1"/>
</dbReference>
<evidence type="ECO:0000256" key="3">
    <source>
        <dbReference type="ARBA" id="ARBA00012417"/>
    </source>
</evidence>
<evidence type="ECO:0000256" key="9">
    <source>
        <dbReference type="ARBA" id="ARBA00022932"/>
    </source>
</evidence>